<name>A0ABU7B0C4_9TELE</name>
<accession>A0ABU7B0C4</accession>
<reference evidence="1 2" key="1">
    <citation type="submission" date="2021-07" db="EMBL/GenBank/DDBJ databases">
        <authorList>
            <person name="Palmer J.M."/>
        </authorList>
    </citation>
    <scope>NUCLEOTIDE SEQUENCE [LARGE SCALE GENOMIC DNA]</scope>
    <source>
        <strain evidence="1 2">AT_MEX2019</strain>
        <tissue evidence="1">Muscle</tissue>
    </source>
</reference>
<sequence length="113" mass="12546">MLDHVLLNIGPFACCWTSPGLPAPSAILYPRIVRYYKSQRAPRLIGQGRCSSDVVVDYVRAPETPTMAFHAGNRDAVTTQLEHHSGEEIPRGLSLILPRWPTRTKLIKEAPGI</sequence>
<dbReference type="Proteomes" id="UP001345963">
    <property type="component" value="Unassembled WGS sequence"/>
</dbReference>
<comment type="caution">
    <text evidence="1">The sequence shown here is derived from an EMBL/GenBank/DDBJ whole genome shotgun (WGS) entry which is preliminary data.</text>
</comment>
<proteinExistence type="predicted"/>
<organism evidence="1 2">
    <name type="scientific">Ataeniobius toweri</name>
    <dbReference type="NCBI Taxonomy" id="208326"/>
    <lineage>
        <taxon>Eukaryota</taxon>
        <taxon>Metazoa</taxon>
        <taxon>Chordata</taxon>
        <taxon>Craniata</taxon>
        <taxon>Vertebrata</taxon>
        <taxon>Euteleostomi</taxon>
        <taxon>Actinopterygii</taxon>
        <taxon>Neopterygii</taxon>
        <taxon>Teleostei</taxon>
        <taxon>Neoteleostei</taxon>
        <taxon>Acanthomorphata</taxon>
        <taxon>Ovalentaria</taxon>
        <taxon>Atherinomorphae</taxon>
        <taxon>Cyprinodontiformes</taxon>
        <taxon>Goodeidae</taxon>
        <taxon>Ataeniobius</taxon>
    </lineage>
</organism>
<protein>
    <submittedName>
        <fullName evidence="1">Uncharacterized protein</fullName>
    </submittedName>
</protein>
<evidence type="ECO:0000313" key="1">
    <source>
        <dbReference type="EMBL" id="MED6243982.1"/>
    </source>
</evidence>
<evidence type="ECO:0000313" key="2">
    <source>
        <dbReference type="Proteomes" id="UP001345963"/>
    </source>
</evidence>
<dbReference type="EMBL" id="JAHUTI010039277">
    <property type="protein sequence ID" value="MED6243982.1"/>
    <property type="molecule type" value="Genomic_DNA"/>
</dbReference>
<gene>
    <name evidence="1" type="ORF">ATANTOWER_032726</name>
</gene>
<keyword evidence="2" id="KW-1185">Reference proteome</keyword>